<reference evidence="7 8" key="2">
    <citation type="journal article" date="2021" name="Microorganisms">
        <title>The Ever-Expanding Pseudomonas Genus: Description of 43 New Species and Partition of the Pseudomonas putida Group.</title>
        <authorList>
            <person name="Girard L."/>
            <person name="Lood C."/>
            <person name="Hofte M."/>
            <person name="Vandamme P."/>
            <person name="Rokni-Zadeh H."/>
            <person name="van Noort V."/>
            <person name="Lavigne R."/>
            <person name="De Mot R."/>
        </authorList>
    </citation>
    <scope>NUCLEOTIDE SEQUENCE [LARGE SCALE GENOMIC DNA]</scope>
    <source>
        <strain evidence="7 8">RW8P3</strain>
    </source>
</reference>
<dbReference type="InterPro" id="IPR050189">
    <property type="entry name" value="MFS_Efflux_Transporters"/>
</dbReference>
<feature type="transmembrane region" description="Helical" evidence="6">
    <location>
        <begin position="55"/>
        <end position="73"/>
    </location>
</feature>
<keyword evidence="8" id="KW-1185">Reference proteome</keyword>
<feature type="transmembrane region" description="Helical" evidence="6">
    <location>
        <begin position="194"/>
        <end position="212"/>
    </location>
</feature>
<evidence type="ECO:0000256" key="1">
    <source>
        <dbReference type="ARBA" id="ARBA00004651"/>
    </source>
</evidence>
<accession>A0A9E6PH29</accession>
<dbReference type="KEGG" id="pvw:HU752_019235"/>
<dbReference type="GO" id="GO:0005886">
    <property type="term" value="C:plasma membrane"/>
    <property type="evidence" value="ECO:0007669"/>
    <property type="project" value="UniProtKB-SubCell"/>
</dbReference>
<feature type="transmembrane region" description="Helical" evidence="6">
    <location>
        <begin position="218"/>
        <end position="239"/>
    </location>
</feature>
<dbReference type="Gene3D" id="1.20.1250.20">
    <property type="entry name" value="MFS general substrate transporter like domains"/>
    <property type="match status" value="1"/>
</dbReference>
<dbReference type="PANTHER" id="PTHR43124:SF3">
    <property type="entry name" value="CHLORAMPHENICOL EFFLUX PUMP RV0191"/>
    <property type="match status" value="1"/>
</dbReference>
<comment type="subcellular location">
    <subcellularLocation>
        <location evidence="1">Cell membrane</location>
        <topology evidence="1">Multi-pass membrane protein</topology>
    </subcellularLocation>
</comment>
<dbReference type="EMBL" id="CP077093">
    <property type="protein sequence ID" value="QXI26095.1"/>
    <property type="molecule type" value="Genomic_DNA"/>
</dbReference>
<name>A0A9E6PH29_9PSED</name>
<feature type="transmembrane region" description="Helical" evidence="6">
    <location>
        <begin position="251"/>
        <end position="272"/>
    </location>
</feature>
<evidence type="ECO:0000256" key="2">
    <source>
        <dbReference type="ARBA" id="ARBA00022475"/>
    </source>
</evidence>
<feature type="transmembrane region" description="Helical" evidence="6">
    <location>
        <begin position="337"/>
        <end position="354"/>
    </location>
</feature>
<dbReference type="InterPro" id="IPR036259">
    <property type="entry name" value="MFS_trans_sf"/>
</dbReference>
<proteinExistence type="predicted"/>
<feature type="transmembrane region" description="Helical" evidence="6">
    <location>
        <begin position="79"/>
        <end position="100"/>
    </location>
</feature>
<keyword evidence="5 6" id="KW-0472">Membrane</keyword>
<organism evidence="7 8">
    <name type="scientific">Pseudomonas vanderleydeniana</name>
    <dbReference type="NCBI Taxonomy" id="2745495"/>
    <lineage>
        <taxon>Bacteria</taxon>
        <taxon>Pseudomonadati</taxon>
        <taxon>Pseudomonadota</taxon>
        <taxon>Gammaproteobacteria</taxon>
        <taxon>Pseudomonadales</taxon>
        <taxon>Pseudomonadaceae</taxon>
        <taxon>Pseudomonas</taxon>
    </lineage>
</organism>
<dbReference type="AlphaFoldDB" id="A0A9E6PH29"/>
<evidence type="ECO:0000256" key="6">
    <source>
        <dbReference type="SAM" id="Phobius"/>
    </source>
</evidence>
<dbReference type="SUPFAM" id="SSF103473">
    <property type="entry name" value="MFS general substrate transporter"/>
    <property type="match status" value="1"/>
</dbReference>
<reference evidence="7 8" key="1">
    <citation type="journal article" date="2020" name="Microorganisms">
        <title>Reliable Identification of Environmental Pseudomonas Isolates Using the rpoD Gene.</title>
        <authorList>
            <consortium name="The Broad Institute Genome Sequencing Platform"/>
            <person name="Girard L."/>
            <person name="Lood C."/>
            <person name="Rokni-Zadeh H."/>
            <person name="van Noort V."/>
            <person name="Lavigne R."/>
            <person name="De Mot R."/>
        </authorList>
    </citation>
    <scope>NUCLEOTIDE SEQUENCE [LARGE SCALE GENOMIC DNA]</scope>
    <source>
        <strain evidence="7 8">RW8P3</strain>
    </source>
</reference>
<keyword evidence="4 6" id="KW-1133">Transmembrane helix</keyword>
<dbReference type="Pfam" id="PF07690">
    <property type="entry name" value="MFS_1"/>
    <property type="match status" value="1"/>
</dbReference>
<dbReference type="GO" id="GO:0022857">
    <property type="term" value="F:transmembrane transporter activity"/>
    <property type="evidence" value="ECO:0007669"/>
    <property type="project" value="InterPro"/>
</dbReference>
<evidence type="ECO:0000313" key="8">
    <source>
        <dbReference type="Proteomes" id="UP000634530"/>
    </source>
</evidence>
<feature type="transmembrane region" description="Helical" evidence="6">
    <location>
        <begin position="112"/>
        <end position="132"/>
    </location>
</feature>
<protein>
    <submittedName>
        <fullName evidence="7">MFS transporter</fullName>
    </submittedName>
</protein>
<evidence type="ECO:0000313" key="7">
    <source>
        <dbReference type="EMBL" id="QXI26095.1"/>
    </source>
</evidence>
<evidence type="ECO:0000256" key="5">
    <source>
        <dbReference type="ARBA" id="ARBA00023136"/>
    </source>
</evidence>
<keyword evidence="3 6" id="KW-0812">Transmembrane</keyword>
<sequence length="366" mass="38799">MANLLILGSVIDDLAQDMHLSAMMLASVLSTFPASAIIGNLALLQFARALHPGRAFLTGHLLVMLGTLWLANAESLPSLLASRILVGLAMPLIGSNLYPLMCSFRQPFREKIAGLVASTGSLTTLSVVPLSLMLSEQFGWRTAIWVQGLLCTLALLLVLLSVRRIGALAPSQPGPGVKPDQTFTTMNLWRIGQFLALSLAFLSLSIGLPNILSGTVGTGMASAVLFSGGLAALGGGLCLSAFEKTRRLSPGFLHMACLASVLILCLESSTFSLLTVGWMGYCAFRQILSTQLLLQATEQCPPPSRSQLNAAFNLAFQLASAVAGSAAPFLMYSSNPLRSIVFFAGSALALAFVMDRYRSARYDPGK</sequence>
<feature type="transmembrane region" description="Helical" evidence="6">
    <location>
        <begin position="144"/>
        <end position="162"/>
    </location>
</feature>
<evidence type="ECO:0000256" key="4">
    <source>
        <dbReference type="ARBA" id="ARBA00022989"/>
    </source>
</evidence>
<keyword evidence="2" id="KW-1003">Cell membrane</keyword>
<dbReference type="InterPro" id="IPR011701">
    <property type="entry name" value="MFS"/>
</dbReference>
<evidence type="ECO:0000256" key="3">
    <source>
        <dbReference type="ARBA" id="ARBA00022692"/>
    </source>
</evidence>
<feature type="transmembrane region" description="Helical" evidence="6">
    <location>
        <begin position="20"/>
        <end position="43"/>
    </location>
</feature>
<dbReference type="Proteomes" id="UP000634530">
    <property type="component" value="Chromosome"/>
</dbReference>
<dbReference type="PANTHER" id="PTHR43124">
    <property type="entry name" value="PURINE EFFLUX PUMP PBUE"/>
    <property type="match status" value="1"/>
</dbReference>
<gene>
    <name evidence="7" type="ORF">HU752_019235</name>
</gene>